<sequence>MPATNAHGQQVGDVVPAWSARPWPSPVRLAGRYVVLEPLAVAHAADLHAALCGPDDLPLWTYRPTDPPVDVPAMEAYVEEHLAAPGVETFVLVPVGSTAQGIVSLMRIEPAHGQVEIAGVLYSRALQRTRAATEAVHLTMRHAFDELGYRRFEWKCDSLNEPSRRAAERLGFTYEGRFRHHMVTKGRNRDTDWFSVTDAEWPAVRTEHERWLDPANFDAAGGQLTRLRVPPRAP</sequence>
<dbReference type="AlphaFoldDB" id="A0A6L6XPI0"/>
<keyword evidence="3" id="KW-1185">Reference proteome</keyword>
<reference evidence="2 3" key="1">
    <citation type="submission" date="2019-12" db="EMBL/GenBank/DDBJ databases">
        <authorList>
            <person name="Huq M.A."/>
        </authorList>
    </citation>
    <scope>NUCLEOTIDE SEQUENCE [LARGE SCALE GENOMIC DNA]</scope>
    <source>
        <strain evidence="2 3">MAH-18</strain>
    </source>
</reference>
<dbReference type="PROSITE" id="PS51186">
    <property type="entry name" value="GNAT"/>
    <property type="match status" value="1"/>
</dbReference>
<evidence type="ECO:0000313" key="3">
    <source>
        <dbReference type="Proteomes" id="UP000473525"/>
    </source>
</evidence>
<dbReference type="Pfam" id="PF13302">
    <property type="entry name" value="Acetyltransf_3"/>
    <property type="match status" value="1"/>
</dbReference>
<dbReference type="InterPro" id="IPR000182">
    <property type="entry name" value="GNAT_dom"/>
</dbReference>
<dbReference type="RefSeq" id="WP_157340727.1">
    <property type="nucleotide sequence ID" value="NZ_WSEK01000004.1"/>
</dbReference>
<dbReference type="GO" id="GO:0008999">
    <property type="term" value="F:protein-N-terminal-alanine acetyltransferase activity"/>
    <property type="evidence" value="ECO:0007669"/>
    <property type="project" value="TreeGrafter"/>
</dbReference>
<proteinExistence type="predicted"/>
<organism evidence="2 3">
    <name type="scientific">Nocardioides agri</name>
    <dbReference type="NCBI Taxonomy" id="2682843"/>
    <lineage>
        <taxon>Bacteria</taxon>
        <taxon>Bacillati</taxon>
        <taxon>Actinomycetota</taxon>
        <taxon>Actinomycetes</taxon>
        <taxon>Propionibacteriales</taxon>
        <taxon>Nocardioidaceae</taxon>
        <taxon>Nocardioides</taxon>
    </lineage>
</organism>
<keyword evidence="2" id="KW-0808">Transferase</keyword>
<dbReference type="FunFam" id="3.40.630.30:FF:000047">
    <property type="entry name" value="Acetyltransferase, GNAT family"/>
    <property type="match status" value="1"/>
</dbReference>
<dbReference type="GO" id="GO:1990189">
    <property type="term" value="F:protein N-terminal-serine acetyltransferase activity"/>
    <property type="evidence" value="ECO:0007669"/>
    <property type="project" value="TreeGrafter"/>
</dbReference>
<gene>
    <name evidence="2" type="ORF">GON03_04840</name>
</gene>
<evidence type="ECO:0000313" key="2">
    <source>
        <dbReference type="EMBL" id="MVQ48496.1"/>
    </source>
</evidence>
<protein>
    <submittedName>
        <fullName evidence="2">GNAT family N-acetyltransferase</fullName>
    </submittedName>
</protein>
<accession>A0A6L6XPI0</accession>
<dbReference type="Proteomes" id="UP000473525">
    <property type="component" value="Unassembled WGS sequence"/>
</dbReference>
<dbReference type="PANTHER" id="PTHR43441:SF2">
    <property type="entry name" value="FAMILY ACETYLTRANSFERASE, PUTATIVE (AFU_ORTHOLOGUE AFUA_7G00850)-RELATED"/>
    <property type="match status" value="1"/>
</dbReference>
<dbReference type="PANTHER" id="PTHR43441">
    <property type="entry name" value="RIBOSOMAL-PROTEIN-SERINE ACETYLTRANSFERASE"/>
    <property type="match status" value="1"/>
</dbReference>
<evidence type="ECO:0000259" key="1">
    <source>
        <dbReference type="PROSITE" id="PS51186"/>
    </source>
</evidence>
<dbReference type="Gene3D" id="3.40.630.30">
    <property type="match status" value="1"/>
</dbReference>
<dbReference type="EMBL" id="WSEK01000004">
    <property type="protein sequence ID" value="MVQ48496.1"/>
    <property type="molecule type" value="Genomic_DNA"/>
</dbReference>
<dbReference type="InterPro" id="IPR016181">
    <property type="entry name" value="Acyl_CoA_acyltransferase"/>
</dbReference>
<name>A0A6L6XPI0_9ACTN</name>
<dbReference type="SUPFAM" id="SSF55729">
    <property type="entry name" value="Acyl-CoA N-acyltransferases (Nat)"/>
    <property type="match status" value="1"/>
</dbReference>
<comment type="caution">
    <text evidence="2">The sequence shown here is derived from an EMBL/GenBank/DDBJ whole genome shotgun (WGS) entry which is preliminary data.</text>
</comment>
<feature type="domain" description="N-acetyltransferase" evidence="1">
    <location>
        <begin position="47"/>
        <end position="190"/>
    </location>
</feature>
<dbReference type="InterPro" id="IPR051908">
    <property type="entry name" value="Ribosomal_N-acetyltransferase"/>
</dbReference>